<keyword evidence="2" id="KW-0732">Signal</keyword>
<feature type="chain" id="PRO_5046087615" description="CcmD family protein" evidence="2">
    <location>
        <begin position="24"/>
        <end position="81"/>
    </location>
</feature>
<protein>
    <recommendedName>
        <fullName evidence="5">CcmD family protein</fullName>
    </recommendedName>
</protein>
<accession>A0ABW5TTM9</accession>
<gene>
    <name evidence="3" type="ORF">ACFSSE_11050</name>
</gene>
<keyword evidence="1" id="KW-0472">Membrane</keyword>
<feature type="signal peptide" evidence="2">
    <location>
        <begin position="1"/>
        <end position="23"/>
    </location>
</feature>
<sequence length="81" mass="8742">MKKTIKASLLLIALVLTQTLTFAAEVKTTVYASQAPLSDLSSSELLNSTWVWALIVIVGIVLILAFFAAQEKSAKDPKHAI</sequence>
<proteinExistence type="predicted"/>
<dbReference type="EMBL" id="JBHULV010000038">
    <property type="protein sequence ID" value="MFD2732239.1"/>
    <property type="molecule type" value="Genomic_DNA"/>
</dbReference>
<evidence type="ECO:0000256" key="1">
    <source>
        <dbReference type="SAM" id="Phobius"/>
    </source>
</evidence>
<evidence type="ECO:0000313" key="3">
    <source>
        <dbReference type="EMBL" id="MFD2732239.1"/>
    </source>
</evidence>
<name>A0ABW5TTM9_9SPHI</name>
<organism evidence="3 4">
    <name type="scientific">Pedobacter alpinus</name>
    <dbReference type="NCBI Taxonomy" id="1590643"/>
    <lineage>
        <taxon>Bacteria</taxon>
        <taxon>Pseudomonadati</taxon>
        <taxon>Bacteroidota</taxon>
        <taxon>Sphingobacteriia</taxon>
        <taxon>Sphingobacteriales</taxon>
        <taxon>Sphingobacteriaceae</taxon>
        <taxon>Pedobacter</taxon>
    </lineage>
</organism>
<evidence type="ECO:0000256" key="2">
    <source>
        <dbReference type="SAM" id="SignalP"/>
    </source>
</evidence>
<dbReference type="RefSeq" id="WP_379047818.1">
    <property type="nucleotide sequence ID" value="NZ_JBHSKW010000068.1"/>
</dbReference>
<dbReference type="Proteomes" id="UP001597546">
    <property type="component" value="Unassembled WGS sequence"/>
</dbReference>
<reference evidence="4" key="1">
    <citation type="journal article" date="2019" name="Int. J. Syst. Evol. Microbiol.">
        <title>The Global Catalogue of Microorganisms (GCM) 10K type strain sequencing project: providing services to taxonomists for standard genome sequencing and annotation.</title>
        <authorList>
            <consortium name="The Broad Institute Genomics Platform"/>
            <consortium name="The Broad Institute Genome Sequencing Center for Infectious Disease"/>
            <person name="Wu L."/>
            <person name="Ma J."/>
        </authorList>
    </citation>
    <scope>NUCLEOTIDE SEQUENCE [LARGE SCALE GENOMIC DNA]</scope>
    <source>
        <strain evidence="4">KCTC 42456</strain>
    </source>
</reference>
<keyword evidence="1" id="KW-0812">Transmembrane</keyword>
<keyword evidence="1" id="KW-1133">Transmembrane helix</keyword>
<feature type="transmembrane region" description="Helical" evidence="1">
    <location>
        <begin position="50"/>
        <end position="69"/>
    </location>
</feature>
<evidence type="ECO:0008006" key="5">
    <source>
        <dbReference type="Google" id="ProtNLM"/>
    </source>
</evidence>
<evidence type="ECO:0000313" key="4">
    <source>
        <dbReference type="Proteomes" id="UP001597546"/>
    </source>
</evidence>
<keyword evidence="4" id="KW-1185">Reference proteome</keyword>
<comment type="caution">
    <text evidence="3">The sequence shown here is derived from an EMBL/GenBank/DDBJ whole genome shotgun (WGS) entry which is preliminary data.</text>
</comment>